<accession>A0AA36JM80</accession>
<dbReference type="AlphaFoldDB" id="A0AA36JM80"/>
<evidence type="ECO:0000313" key="2">
    <source>
        <dbReference type="EMBL" id="CAJ1408805.1"/>
    </source>
</evidence>
<name>A0AA36JM80_9DINO</name>
<evidence type="ECO:0000313" key="3">
    <source>
        <dbReference type="Proteomes" id="UP001178507"/>
    </source>
</evidence>
<proteinExistence type="predicted"/>
<dbReference type="EMBL" id="CAUJNA010003733">
    <property type="protein sequence ID" value="CAJ1408805.1"/>
    <property type="molecule type" value="Genomic_DNA"/>
</dbReference>
<sequence>MAFAGPKIWPALLLAAAEEVLRPASVDCWDRPDWADFRQKAQGFARQGWPKADAELEAMSRALVEKWRWVVCKEDCRTTEHLTWFFVEDWGAKCSESANFDRYLVTHYFRNRGLSYSARKSEYCHFGFITALVITAHFEFPNSVSKAGRLLFLAFVLLGDFLAFDWLSSSSWPVDSLMILLNVHMVSQELITGSQLEFVRAQGQLPGVRGAAFLREQSRWLGTSEAAKPVARGSFSRTLRIWQLDAHTALAGEAKTMLTRFGDEVEVQFLGNSLASNVCRNYDLCPSGEDKELLQKLLDRYYRAKEPFLVAKRGFEEALGDRLSREADVLMCSQPLFWCRFLLGLQKPLLLYVGLPVMWDLREEDKEGWAEDFFRILRGDRHVVIAMSVFTARAVHWQFGAGIPVLRFLGLHSNAHFAPWRNESVLVSRFGTSGALSECMLDSFAAANRHWFPLRFVQMEAVLFEEHLARTQSEAYGNAKSWKDHTAEIKVPGMPYAKLVSHRAAICLPYDITIFLFHELYSANMPLFVPKDLWRWLIGPHTSPQMEFRHPGADEDVSRPRSSPFYASIHRPMGVEQALEWSTFSDWAMLPQVFYFQGVPDLFLQLMDAEALHDASAKMRAFNDEELGTGEEELISAVQNWRRVAQRLAFAVTGETGDDACKEP</sequence>
<organism evidence="2 3">
    <name type="scientific">Effrenium voratum</name>
    <dbReference type="NCBI Taxonomy" id="2562239"/>
    <lineage>
        <taxon>Eukaryota</taxon>
        <taxon>Sar</taxon>
        <taxon>Alveolata</taxon>
        <taxon>Dinophyceae</taxon>
        <taxon>Suessiales</taxon>
        <taxon>Symbiodiniaceae</taxon>
        <taxon>Effrenium</taxon>
    </lineage>
</organism>
<protein>
    <submittedName>
        <fullName evidence="2">Uncharacterized protein</fullName>
    </submittedName>
</protein>
<keyword evidence="1" id="KW-0732">Signal</keyword>
<keyword evidence="3" id="KW-1185">Reference proteome</keyword>
<feature type="signal peptide" evidence="1">
    <location>
        <begin position="1"/>
        <end position="17"/>
    </location>
</feature>
<dbReference type="Proteomes" id="UP001178507">
    <property type="component" value="Unassembled WGS sequence"/>
</dbReference>
<evidence type="ECO:0000256" key="1">
    <source>
        <dbReference type="SAM" id="SignalP"/>
    </source>
</evidence>
<feature type="chain" id="PRO_5041234783" evidence="1">
    <location>
        <begin position="18"/>
        <end position="664"/>
    </location>
</feature>
<reference evidence="2" key="1">
    <citation type="submission" date="2023-08" db="EMBL/GenBank/DDBJ databases">
        <authorList>
            <person name="Chen Y."/>
            <person name="Shah S."/>
            <person name="Dougan E. K."/>
            <person name="Thang M."/>
            <person name="Chan C."/>
        </authorList>
    </citation>
    <scope>NUCLEOTIDE SEQUENCE</scope>
</reference>
<feature type="non-terminal residue" evidence="2">
    <location>
        <position position="664"/>
    </location>
</feature>
<comment type="caution">
    <text evidence="2">The sequence shown here is derived from an EMBL/GenBank/DDBJ whole genome shotgun (WGS) entry which is preliminary data.</text>
</comment>
<gene>
    <name evidence="2" type="ORF">EVOR1521_LOCUS30057</name>
</gene>